<dbReference type="HAMAP" id="MF_00105">
    <property type="entry name" value="GreA_GreB"/>
    <property type="match status" value="1"/>
</dbReference>
<sequence>MNNQVPMTNQGAETLRAELDVLKRERRPAISAAIASARELGDLKENAEYHAAREEQGLCEARIRDIEGKLSNAQIIDVTKMPNTGRVIFGTTVTILNLDTDEEVTYRIVGDDEADIKQNLISVNSPIARGLIGKNLDDEVTISTPGGETDFEITAVEYI</sequence>
<comment type="function">
    <text evidence="6 8 9">Necessary for efficient RNA polymerase transcription elongation past template-encoded arresting sites. The arresting sites in DNA have the property of trapping a certain fraction of elongating RNA polymerases that pass through, resulting in locked ternary complexes. Cleavage of the nascent transcript by cleavage factors such as GreA or GreB allows the resumption of elongation from the new 3'terminus. GreA releases sequences of 2 to 3 nucleotides.</text>
</comment>
<evidence type="ECO:0000313" key="13">
    <source>
        <dbReference type="Proteomes" id="UP001157439"/>
    </source>
</evidence>
<evidence type="ECO:0000256" key="9">
    <source>
        <dbReference type="RuleBase" id="RU000556"/>
    </source>
</evidence>
<dbReference type="RefSeq" id="WP_269844432.1">
    <property type="nucleotide sequence ID" value="NZ_BSPO01000003.1"/>
</dbReference>
<dbReference type="FunFam" id="3.10.50.30:FF:000001">
    <property type="entry name" value="Transcription elongation factor GreA"/>
    <property type="match status" value="1"/>
</dbReference>
<dbReference type="PROSITE" id="PS00830">
    <property type="entry name" value="GREAB_2"/>
    <property type="match status" value="1"/>
</dbReference>
<evidence type="ECO:0000256" key="8">
    <source>
        <dbReference type="HAMAP-Rule" id="MF_00105"/>
    </source>
</evidence>
<dbReference type="GO" id="GO:0006354">
    <property type="term" value="P:DNA-templated transcription elongation"/>
    <property type="evidence" value="ECO:0007669"/>
    <property type="project" value="TreeGrafter"/>
</dbReference>
<dbReference type="NCBIfam" id="NF001263">
    <property type="entry name" value="PRK00226.1-4"/>
    <property type="match status" value="1"/>
</dbReference>
<dbReference type="EMBL" id="BSPO01000003">
    <property type="protein sequence ID" value="GLS83663.1"/>
    <property type="molecule type" value="Genomic_DNA"/>
</dbReference>
<keyword evidence="13" id="KW-1185">Reference proteome</keyword>
<dbReference type="AlphaFoldDB" id="A0AA37TQ84"/>
<dbReference type="Pfam" id="PF03449">
    <property type="entry name" value="GreA_GreB_N"/>
    <property type="match status" value="1"/>
</dbReference>
<protein>
    <recommendedName>
        <fullName evidence="2 8">Transcription elongation factor GreA</fullName>
    </recommendedName>
    <alternativeName>
        <fullName evidence="7 8">Transcript cleavage factor GreA</fullName>
    </alternativeName>
</protein>
<dbReference type="GO" id="GO:0032784">
    <property type="term" value="P:regulation of DNA-templated transcription elongation"/>
    <property type="evidence" value="ECO:0007669"/>
    <property type="project" value="UniProtKB-UniRule"/>
</dbReference>
<dbReference type="SUPFAM" id="SSF54534">
    <property type="entry name" value="FKBP-like"/>
    <property type="match status" value="1"/>
</dbReference>
<accession>A0AA37TQ84</accession>
<dbReference type="InterPro" id="IPR036953">
    <property type="entry name" value="GreA/GreB_C_sf"/>
</dbReference>
<dbReference type="Gene3D" id="1.10.287.180">
    <property type="entry name" value="Transcription elongation factor, GreA/GreB, N-terminal domain"/>
    <property type="match status" value="1"/>
</dbReference>
<proteinExistence type="inferred from homology"/>
<dbReference type="GO" id="GO:0070063">
    <property type="term" value="F:RNA polymerase binding"/>
    <property type="evidence" value="ECO:0007669"/>
    <property type="project" value="InterPro"/>
</dbReference>
<evidence type="ECO:0000256" key="5">
    <source>
        <dbReference type="ARBA" id="ARBA00023163"/>
    </source>
</evidence>
<dbReference type="FunFam" id="1.10.287.180:FF:000001">
    <property type="entry name" value="Transcription elongation factor GreA"/>
    <property type="match status" value="1"/>
</dbReference>
<keyword evidence="5 8" id="KW-0804">Transcription</keyword>
<evidence type="ECO:0000313" key="12">
    <source>
        <dbReference type="EMBL" id="GLS83663.1"/>
    </source>
</evidence>
<comment type="caution">
    <text evidence="12">The sequence shown here is derived from an EMBL/GenBank/DDBJ whole genome shotgun (WGS) entry which is preliminary data.</text>
</comment>
<dbReference type="NCBIfam" id="NF001261">
    <property type="entry name" value="PRK00226.1-2"/>
    <property type="match status" value="1"/>
</dbReference>
<keyword evidence="12" id="KW-0648">Protein biosynthesis</keyword>
<dbReference type="SUPFAM" id="SSF46557">
    <property type="entry name" value="GreA transcript cleavage protein, N-terminal domain"/>
    <property type="match status" value="1"/>
</dbReference>
<dbReference type="PANTHER" id="PTHR30437">
    <property type="entry name" value="TRANSCRIPTION ELONGATION FACTOR GREA"/>
    <property type="match status" value="1"/>
</dbReference>
<evidence type="ECO:0000256" key="4">
    <source>
        <dbReference type="ARBA" id="ARBA00023125"/>
    </source>
</evidence>
<dbReference type="InterPro" id="IPR018151">
    <property type="entry name" value="TF_GreA/GreB_CS"/>
</dbReference>
<keyword evidence="4 8" id="KW-0238">DNA-binding</keyword>
<keyword evidence="3 8" id="KW-0805">Transcription regulation</keyword>
<feature type="domain" description="Transcription elongation factor GreA/GreB C-terminal" evidence="10">
    <location>
        <begin position="84"/>
        <end position="158"/>
    </location>
</feature>
<dbReference type="GO" id="GO:0003677">
    <property type="term" value="F:DNA binding"/>
    <property type="evidence" value="ECO:0007669"/>
    <property type="project" value="UniProtKB-UniRule"/>
</dbReference>
<gene>
    <name evidence="8 12" type="primary">greA</name>
    <name evidence="12" type="ORF">GCM10007894_16400</name>
</gene>
<dbReference type="InterPro" id="IPR006359">
    <property type="entry name" value="Tscrpt_elong_fac_GreA"/>
</dbReference>
<keyword evidence="12" id="KW-0251">Elongation factor</keyword>
<evidence type="ECO:0000259" key="11">
    <source>
        <dbReference type="Pfam" id="PF03449"/>
    </source>
</evidence>
<reference evidence="12 13" key="1">
    <citation type="journal article" date="2014" name="Int. J. Syst. Evol. Microbiol.">
        <title>Complete genome sequence of Corynebacterium casei LMG S-19264T (=DSM 44701T), isolated from a smear-ripened cheese.</title>
        <authorList>
            <consortium name="US DOE Joint Genome Institute (JGI-PGF)"/>
            <person name="Walter F."/>
            <person name="Albersmeier A."/>
            <person name="Kalinowski J."/>
            <person name="Ruckert C."/>
        </authorList>
    </citation>
    <scope>NUCLEOTIDE SEQUENCE [LARGE SCALE GENOMIC DNA]</scope>
    <source>
        <strain evidence="12 13">NBRC 112785</strain>
    </source>
</reference>
<comment type="similarity">
    <text evidence="1 8 9">Belongs to the GreA/GreB family.</text>
</comment>
<dbReference type="PROSITE" id="PS00829">
    <property type="entry name" value="GREAB_1"/>
    <property type="match status" value="1"/>
</dbReference>
<dbReference type="InterPro" id="IPR023459">
    <property type="entry name" value="Tscrpt_elong_fac_GreA/B_fam"/>
</dbReference>
<dbReference type="GO" id="GO:0003746">
    <property type="term" value="F:translation elongation factor activity"/>
    <property type="evidence" value="ECO:0007669"/>
    <property type="project" value="UniProtKB-KW"/>
</dbReference>
<evidence type="ECO:0000259" key="10">
    <source>
        <dbReference type="Pfam" id="PF01272"/>
    </source>
</evidence>
<evidence type="ECO:0000256" key="7">
    <source>
        <dbReference type="ARBA" id="ARBA00030776"/>
    </source>
</evidence>
<evidence type="ECO:0000256" key="1">
    <source>
        <dbReference type="ARBA" id="ARBA00008213"/>
    </source>
</evidence>
<dbReference type="PANTHER" id="PTHR30437:SF4">
    <property type="entry name" value="TRANSCRIPTION ELONGATION FACTOR GREA"/>
    <property type="match status" value="1"/>
</dbReference>
<feature type="domain" description="Transcription elongation factor GreA/GreB N-terminal" evidence="11">
    <location>
        <begin position="5"/>
        <end position="75"/>
    </location>
</feature>
<dbReference type="InterPro" id="IPR028624">
    <property type="entry name" value="Tscrpt_elong_fac_GreA/B"/>
</dbReference>
<dbReference type="InterPro" id="IPR036805">
    <property type="entry name" value="Tscrpt_elong_fac_GreA/B_N_sf"/>
</dbReference>
<name>A0AA37TQ84_9GAMM</name>
<evidence type="ECO:0000256" key="6">
    <source>
        <dbReference type="ARBA" id="ARBA00024916"/>
    </source>
</evidence>
<evidence type="ECO:0000256" key="2">
    <source>
        <dbReference type="ARBA" id="ARBA00013729"/>
    </source>
</evidence>
<dbReference type="Proteomes" id="UP001157439">
    <property type="component" value="Unassembled WGS sequence"/>
</dbReference>
<dbReference type="InterPro" id="IPR001437">
    <property type="entry name" value="Tscrpt_elong_fac_GreA/B_C"/>
</dbReference>
<dbReference type="Pfam" id="PF01272">
    <property type="entry name" value="GreA_GreB"/>
    <property type="match status" value="1"/>
</dbReference>
<dbReference type="NCBIfam" id="TIGR01462">
    <property type="entry name" value="greA"/>
    <property type="match status" value="1"/>
</dbReference>
<dbReference type="InterPro" id="IPR022691">
    <property type="entry name" value="Tscrpt_elong_fac_GreA/B_N"/>
</dbReference>
<dbReference type="PIRSF" id="PIRSF006092">
    <property type="entry name" value="GreA_GreB"/>
    <property type="match status" value="1"/>
</dbReference>
<organism evidence="12 13">
    <name type="scientific">Paraferrimonas haliotis</name>
    <dbReference type="NCBI Taxonomy" id="2013866"/>
    <lineage>
        <taxon>Bacteria</taxon>
        <taxon>Pseudomonadati</taxon>
        <taxon>Pseudomonadota</taxon>
        <taxon>Gammaproteobacteria</taxon>
        <taxon>Alteromonadales</taxon>
        <taxon>Ferrimonadaceae</taxon>
        <taxon>Paraferrimonas</taxon>
    </lineage>
</organism>
<evidence type="ECO:0000256" key="3">
    <source>
        <dbReference type="ARBA" id="ARBA00023015"/>
    </source>
</evidence>
<dbReference type="Gene3D" id="3.10.50.30">
    <property type="entry name" value="Transcription elongation factor, GreA/GreB, C-terminal domain"/>
    <property type="match status" value="1"/>
</dbReference>
<dbReference type="NCBIfam" id="NF001264">
    <property type="entry name" value="PRK00226.1-5"/>
    <property type="match status" value="1"/>
</dbReference>